<feature type="compositionally biased region" description="Acidic residues" evidence="4">
    <location>
        <begin position="211"/>
        <end position="223"/>
    </location>
</feature>
<feature type="compositionally biased region" description="Low complexity" evidence="4">
    <location>
        <begin position="183"/>
        <end position="194"/>
    </location>
</feature>
<comment type="similarity">
    <text evidence="1">Belongs to the peptidase C48 family.</text>
</comment>
<accession>A0ABM4A801</accession>
<evidence type="ECO:0000256" key="3">
    <source>
        <dbReference type="ARBA" id="ARBA00022801"/>
    </source>
</evidence>
<reference evidence="6" key="1">
    <citation type="submission" date="2025-05" db="UniProtKB">
        <authorList>
            <consortium name="RefSeq"/>
        </authorList>
    </citation>
    <scope>NUCLEOTIDE SEQUENCE [LARGE SCALE GENOMIC DNA]</scope>
</reference>
<dbReference type="Proteomes" id="UP001652623">
    <property type="component" value="Chromosome 1"/>
</dbReference>
<evidence type="ECO:0000259" key="5">
    <source>
        <dbReference type="PROSITE" id="PS50600"/>
    </source>
</evidence>
<feature type="region of interest" description="Disordered" evidence="4">
    <location>
        <begin position="171"/>
        <end position="259"/>
    </location>
</feature>
<dbReference type="Gene3D" id="3.40.395.10">
    <property type="entry name" value="Adenoviral Proteinase, Chain A"/>
    <property type="match status" value="1"/>
</dbReference>
<sequence length="259" mass="29608">MFTNTCAILDVLFWSSIKGRYPIWRASRSTYSCDATLCNYVRGRSPKPSMSWRICDYVYIPVNNGGAHWLAACVDLKARHIDLYDPNMGNKYVQNRELKNAECLTYMLPYLLRDGGYYGKNPDVSPTLDPFTMTMIKDAPRQDNGEQDIIHRIHSVKWWDKWNSDRTQKMVMDEFPNSPPKPIKSSSSQTSSKSTRSKKDMLAHIQKLIEEVDQLSDDSETSDEASSQPIAESSKSQGVFGTRWADYQDSQDPYDLGSD</sequence>
<keyword evidence="3" id="KW-0378">Hydrolase</keyword>
<dbReference type="RefSeq" id="XP_060672860.1">
    <property type="nucleotide sequence ID" value="XM_060816877.1"/>
</dbReference>
<evidence type="ECO:0000256" key="4">
    <source>
        <dbReference type="SAM" id="MobiDB-lite"/>
    </source>
</evidence>
<name>A0ABM4A801_ZIZJJ</name>
<dbReference type="InterPro" id="IPR003653">
    <property type="entry name" value="Peptidase_C48_C"/>
</dbReference>
<evidence type="ECO:0000313" key="7">
    <source>
        <dbReference type="RefSeq" id="XP_060672860.1"/>
    </source>
</evidence>
<keyword evidence="6" id="KW-1185">Reference proteome</keyword>
<dbReference type="Pfam" id="PF02902">
    <property type="entry name" value="Peptidase_C48"/>
    <property type="match status" value="1"/>
</dbReference>
<feature type="compositionally biased region" description="Polar residues" evidence="4">
    <location>
        <begin position="228"/>
        <end position="239"/>
    </location>
</feature>
<organism evidence="6 7">
    <name type="scientific">Ziziphus jujuba</name>
    <name type="common">Chinese jujube</name>
    <name type="synonym">Ziziphus sativa</name>
    <dbReference type="NCBI Taxonomy" id="326968"/>
    <lineage>
        <taxon>Eukaryota</taxon>
        <taxon>Viridiplantae</taxon>
        <taxon>Streptophyta</taxon>
        <taxon>Embryophyta</taxon>
        <taxon>Tracheophyta</taxon>
        <taxon>Spermatophyta</taxon>
        <taxon>Magnoliopsida</taxon>
        <taxon>eudicotyledons</taxon>
        <taxon>Gunneridae</taxon>
        <taxon>Pentapetalae</taxon>
        <taxon>rosids</taxon>
        <taxon>fabids</taxon>
        <taxon>Rosales</taxon>
        <taxon>Rhamnaceae</taxon>
        <taxon>Paliureae</taxon>
        <taxon>Ziziphus</taxon>
    </lineage>
</organism>
<feature type="compositionally biased region" description="Basic and acidic residues" evidence="4">
    <location>
        <begin position="197"/>
        <end position="210"/>
    </location>
</feature>
<keyword evidence="2" id="KW-0645">Protease</keyword>
<proteinExistence type="inferred from homology"/>
<gene>
    <name evidence="7" type="primary">LOC132803616</name>
</gene>
<evidence type="ECO:0000256" key="2">
    <source>
        <dbReference type="ARBA" id="ARBA00022670"/>
    </source>
</evidence>
<evidence type="ECO:0000313" key="6">
    <source>
        <dbReference type="Proteomes" id="UP001652623"/>
    </source>
</evidence>
<feature type="domain" description="Ubiquitin-like protease family profile" evidence="5">
    <location>
        <begin position="1"/>
        <end position="114"/>
    </location>
</feature>
<dbReference type="InterPro" id="IPR038765">
    <property type="entry name" value="Papain-like_cys_pep_sf"/>
</dbReference>
<dbReference type="SUPFAM" id="SSF54001">
    <property type="entry name" value="Cysteine proteinases"/>
    <property type="match status" value="1"/>
</dbReference>
<reference evidence="7" key="2">
    <citation type="submission" date="2025-08" db="UniProtKB">
        <authorList>
            <consortium name="RefSeq"/>
        </authorList>
    </citation>
    <scope>IDENTIFICATION</scope>
    <source>
        <tissue evidence="7">Seedling</tissue>
    </source>
</reference>
<protein>
    <submittedName>
        <fullName evidence="7">Uncharacterized protein LOC132803616</fullName>
    </submittedName>
</protein>
<evidence type="ECO:0000256" key="1">
    <source>
        <dbReference type="ARBA" id="ARBA00005234"/>
    </source>
</evidence>
<dbReference type="GeneID" id="132803616"/>
<dbReference type="PROSITE" id="PS50600">
    <property type="entry name" value="ULP_PROTEASE"/>
    <property type="match status" value="1"/>
</dbReference>